<feature type="transmembrane region" description="Helical" evidence="1">
    <location>
        <begin position="33"/>
        <end position="51"/>
    </location>
</feature>
<dbReference type="Proteomes" id="UP000051063">
    <property type="component" value="Unassembled WGS sequence"/>
</dbReference>
<proteinExistence type="predicted"/>
<sequence length="76" mass="8705">MKWGGILGISFIVAMMTWYEWSSLRVSHWKTKVAYTALLVTGWVIAILLVHDPYLPGATQVFLKMFDPLSTFLKTK</sequence>
<keyword evidence="1" id="KW-0472">Membrane</keyword>
<dbReference type="RefSeq" id="WP_055744223.1">
    <property type="nucleotide sequence ID" value="NZ_LJJB01000007.1"/>
</dbReference>
<comment type="caution">
    <text evidence="2">The sequence shown here is derived from an EMBL/GenBank/DDBJ whole genome shotgun (WGS) entry which is preliminary data.</text>
</comment>
<reference evidence="2 3" key="1">
    <citation type="submission" date="2015-09" db="EMBL/GenBank/DDBJ databases">
        <title>Genome sequencing project for genomic taxonomy and phylogenomics of Bacillus-like bacteria.</title>
        <authorList>
            <person name="Liu B."/>
            <person name="Wang J."/>
            <person name="Zhu Y."/>
            <person name="Liu G."/>
            <person name="Chen Q."/>
            <person name="Chen Z."/>
            <person name="Lan J."/>
            <person name="Che J."/>
            <person name="Ge C."/>
            <person name="Shi H."/>
            <person name="Pan Z."/>
            <person name="Liu X."/>
        </authorList>
    </citation>
    <scope>NUCLEOTIDE SEQUENCE [LARGE SCALE GENOMIC DNA]</scope>
    <source>
        <strain evidence="2 3">DSM 8552</strain>
    </source>
</reference>
<evidence type="ECO:0000313" key="2">
    <source>
        <dbReference type="EMBL" id="KQL49899.1"/>
    </source>
</evidence>
<gene>
    <name evidence="2" type="ORF">AN963_09470</name>
</gene>
<name>A0ABR5NED9_BRECH</name>
<keyword evidence="3" id="KW-1185">Reference proteome</keyword>
<organism evidence="2 3">
    <name type="scientific">Brevibacillus choshinensis</name>
    <dbReference type="NCBI Taxonomy" id="54911"/>
    <lineage>
        <taxon>Bacteria</taxon>
        <taxon>Bacillati</taxon>
        <taxon>Bacillota</taxon>
        <taxon>Bacilli</taxon>
        <taxon>Bacillales</taxon>
        <taxon>Paenibacillaceae</taxon>
        <taxon>Brevibacillus</taxon>
    </lineage>
</organism>
<keyword evidence="1" id="KW-1133">Transmembrane helix</keyword>
<protein>
    <submittedName>
        <fullName evidence="2">Uncharacterized protein</fullName>
    </submittedName>
</protein>
<evidence type="ECO:0000313" key="3">
    <source>
        <dbReference type="Proteomes" id="UP000051063"/>
    </source>
</evidence>
<accession>A0ABR5NED9</accession>
<keyword evidence="1" id="KW-0812">Transmembrane</keyword>
<dbReference type="EMBL" id="LJJB01000007">
    <property type="protein sequence ID" value="KQL49899.1"/>
    <property type="molecule type" value="Genomic_DNA"/>
</dbReference>
<evidence type="ECO:0000256" key="1">
    <source>
        <dbReference type="SAM" id="Phobius"/>
    </source>
</evidence>
<feature type="transmembrane region" description="Helical" evidence="1">
    <location>
        <begin position="6"/>
        <end position="21"/>
    </location>
</feature>